<feature type="transmembrane region" description="Helical" evidence="7">
    <location>
        <begin position="84"/>
        <end position="101"/>
    </location>
</feature>
<dbReference type="PROSITE" id="PS50850">
    <property type="entry name" value="MFS"/>
    <property type="match status" value="1"/>
</dbReference>
<sequence length="393" mass="43247">MVDVLKNNKLFDNTRIAVVMLCLALALRQMSMTIVMPFISTYCKSLVGYTPVLAGLAIGVFGLTQAVFQIPFGVLSDEYGNKKMMLIGLTQVAAGLFIAYISKNIGLLILARALQGSGAVIGVGYSWTASMVDEKERISAMSLLGAFISAAAALAFAIGPLLREIISVNLMFLFCAILLSLNELYILFFLKDNKSKNKNRSIQNNQIYTLLIDKNFVIMNIVAFLNNFIMISVFYALPIYLNKVTGETGMWKVFVPAIVIAILAMKSTVKYTRKGFNNQVLMCSFLILSLGLIFYFRKSSYIFLLIGTTIFMCGYITLATVVAADVNDLVADKYRGTANGIFNSFQYIGNFVGAIVTGWLWGISETLTWLILMAVGIIGFLIICLGKPLEESI</sequence>
<keyword evidence="6 7" id="KW-0472">Membrane</keyword>
<feature type="transmembrane region" description="Helical" evidence="7">
    <location>
        <begin position="168"/>
        <end position="190"/>
    </location>
</feature>
<feature type="transmembrane region" description="Helical" evidence="7">
    <location>
        <begin position="249"/>
        <end position="269"/>
    </location>
</feature>
<evidence type="ECO:0000256" key="4">
    <source>
        <dbReference type="ARBA" id="ARBA00022692"/>
    </source>
</evidence>
<keyword evidence="5 7" id="KW-1133">Transmembrane helix</keyword>
<organism evidence="9 10">
    <name type="scientific">Clostridium luticellarii</name>
    <dbReference type="NCBI Taxonomy" id="1691940"/>
    <lineage>
        <taxon>Bacteria</taxon>
        <taxon>Bacillati</taxon>
        <taxon>Bacillota</taxon>
        <taxon>Clostridia</taxon>
        <taxon>Eubacteriales</taxon>
        <taxon>Clostridiaceae</taxon>
        <taxon>Clostridium</taxon>
    </lineage>
</organism>
<dbReference type="AlphaFoldDB" id="A0A2T0BPN1"/>
<comment type="subcellular location">
    <subcellularLocation>
        <location evidence="1">Cell membrane</location>
        <topology evidence="1">Multi-pass membrane protein</topology>
    </subcellularLocation>
</comment>
<protein>
    <submittedName>
        <fullName evidence="9">Inner membrane transport protein YajR</fullName>
    </submittedName>
</protein>
<feature type="transmembrane region" description="Helical" evidence="7">
    <location>
        <begin position="107"/>
        <end position="128"/>
    </location>
</feature>
<keyword evidence="10" id="KW-1185">Reference proteome</keyword>
<feature type="transmembrane region" description="Helical" evidence="7">
    <location>
        <begin position="140"/>
        <end position="162"/>
    </location>
</feature>
<dbReference type="EMBL" id="PVXP01000011">
    <property type="protein sequence ID" value="PRR85841.1"/>
    <property type="molecule type" value="Genomic_DNA"/>
</dbReference>
<dbReference type="InterPro" id="IPR050171">
    <property type="entry name" value="MFS_Transporters"/>
</dbReference>
<dbReference type="PANTHER" id="PTHR23517">
    <property type="entry name" value="RESISTANCE PROTEIN MDTM, PUTATIVE-RELATED-RELATED"/>
    <property type="match status" value="1"/>
</dbReference>
<dbReference type="InterPro" id="IPR011701">
    <property type="entry name" value="MFS"/>
</dbReference>
<evidence type="ECO:0000313" key="9">
    <source>
        <dbReference type="EMBL" id="PRR85841.1"/>
    </source>
</evidence>
<keyword evidence="2" id="KW-0813">Transport</keyword>
<feature type="transmembrane region" description="Helical" evidence="7">
    <location>
        <begin position="16"/>
        <end position="40"/>
    </location>
</feature>
<reference evidence="9 10" key="1">
    <citation type="submission" date="2018-03" db="EMBL/GenBank/DDBJ databases">
        <title>Genome sequence of Clostridium luticellarii DSM 29923.</title>
        <authorList>
            <person name="Poehlein A."/>
            <person name="Daniel R."/>
        </authorList>
    </citation>
    <scope>NUCLEOTIDE SEQUENCE [LARGE SCALE GENOMIC DNA]</scope>
    <source>
        <strain evidence="9 10">DSM 29923</strain>
    </source>
</reference>
<proteinExistence type="predicted"/>
<evidence type="ECO:0000256" key="5">
    <source>
        <dbReference type="ARBA" id="ARBA00022989"/>
    </source>
</evidence>
<evidence type="ECO:0000256" key="3">
    <source>
        <dbReference type="ARBA" id="ARBA00022475"/>
    </source>
</evidence>
<dbReference type="Gene3D" id="1.20.1250.20">
    <property type="entry name" value="MFS general substrate transporter like domains"/>
    <property type="match status" value="1"/>
</dbReference>
<feature type="transmembrane region" description="Helical" evidence="7">
    <location>
        <begin position="345"/>
        <end position="361"/>
    </location>
</feature>
<dbReference type="SUPFAM" id="SSF103473">
    <property type="entry name" value="MFS general substrate transporter"/>
    <property type="match status" value="1"/>
</dbReference>
<dbReference type="InterPro" id="IPR020846">
    <property type="entry name" value="MFS_dom"/>
</dbReference>
<evidence type="ECO:0000256" key="7">
    <source>
        <dbReference type="SAM" id="Phobius"/>
    </source>
</evidence>
<comment type="caution">
    <text evidence="9">The sequence shown here is derived from an EMBL/GenBank/DDBJ whole genome shotgun (WGS) entry which is preliminary data.</text>
</comment>
<feature type="transmembrane region" description="Helical" evidence="7">
    <location>
        <begin position="302"/>
        <end position="324"/>
    </location>
</feature>
<evidence type="ECO:0000256" key="2">
    <source>
        <dbReference type="ARBA" id="ARBA00022448"/>
    </source>
</evidence>
<dbReference type="Proteomes" id="UP000237798">
    <property type="component" value="Unassembled WGS sequence"/>
</dbReference>
<accession>A0A2T0BPN1</accession>
<gene>
    <name evidence="9" type="primary">yajR</name>
    <name evidence="9" type="ORF">CLLU_11830</name>
</gene>
<feature type="domain" description="Major facilitator superfamily (MFS) profile" evidence="8">
    <location>
        <begin position="17"/>
        <end position="391"/>
    </location>
</feature>
<evidence type="ECO:0000259" key="8">
    <source>
        <dbReference type="PROSITE" id="PS50850"/>
    </source>
</evidence>
<feature type="transmembrane region" description="Helical" evidence="7">
    <location>
        <begin position="52"/>
        <end position="72"/>
    </location>
</feature>
<dbReference type="InterPro" id="IPR036259">
    <property type="entry name" value="MFS_trans_sf"/>
</dbReference>
<feature type="transmembrane region" description="Helical" evidence="7">
    <location>
        <begin position="367"/>
        <end position="386"/>
    </location>
</feature>
<dbReference type="GO" id="GO:0005886">
    <property type="term" value="C:plasma membrane"/>
    <property type="evidence" value="ECO:0007669"/>
    <property type="project" value="UniProtKB-SubCell"/>
</dbReference>
<dbReference type="Pfam" id="PF07690">
    <property type="entry name" value="MFS_1"/>
    <property type="match status" value="1"/>
</dbReference>
<dbReference type="PANTHER" id="PTHR23517:SF2">
    <property type="entry name" value="MULTIDRUG RESISTANCE PROTEIN MDTH"/>
    <property type="match status" value="1"/>
</dbReference>
<dbReference type="CDD" id="cd17472">
    <property type="entry name" value="MFS_YajR_like"/>
    <property type="match status" value="1"/>
</dbReference>
<feature type="transmembrane region" description="Helical" evidence="7">
    <location>
        <begin position="276"/>
        <end position="296"/>
    </location>
</feature>
<evidence type="ECO:0000313" key="10">
    <source>
        <dbReference type="Proteomes" id="UP000237798"/>
    </source>
</evidence>
<evidence type="ECO:0000256" key="1">
    <source>
        <dbReference type="ARBA" id="ARBA00004651"/>
    </source>
</evidence>
<keyword evidence="3" id="KW-1003">Cell membrane</keyword>
<dbReference type="GO" id="GO:0022857">
    <property type="term" value="F:transmembrane transporter activity"/>
    <property type="evidence" value="ECO:0007669"/>
    <property type="project" value="InterPro"/>
</dbReference>
<feature type="transmembrane region" description="Helical" evidence="7">
    <location>
        <begin position="216"/>
        <end position="237"/>
    </location>
</feature>
<name>A0A2T0BPN1_9CLOT</name>
<evidence type="ECO:0000256" key="6">
    <source>
        <dbReference type="ARBA" id="ARBA00023136"/>
    </source>
</evidence>
<keyword evidence="4 7" id="KW-0812">Transmembrane</keyword>